<evidence type="ECO:0000313" key="8">
    <source>
        <dbReference type="EMBL" id="REC68865.1"/>
    </source>
</evidence>
<evidence type="ECO:0000313" key="9">
    <source>
        <dbReference type="Proteomes" id="UP000256769"/>
    </source>
</evidence>
<keyword evidence="9" id="KW-1185">Reference proteome</keyword>
<dbReference type="EMBL" id="QNUE01000002">
    <property type="protein sequence ID" value="REC68865.1"/>
    <property type="molecule type" value="Genomic_DNA"/>
</dbReference>
<evidence type="ECO:0000256" key="3">
    <source>
        <dbReference type="ARBA" id="ARBA00022729"/>
    </source>
</evidence>
<organism evidence="8 9">
    <name type="scientific">Chryseobacterium flavum</name>
    <dbReference type="NCBI Taxonomy" id="415851"/>
    <lineage>
        <taxon>Bacteria</taxon>
        <taxon>Pseudomonadati</taxon>
        <taxon>Bacteroidota</taxon>
        <taxon>Flavobacteriia</taxon>
        <taxon>Flavobacteriales</taxon>
        <taxon>Weeksellaceae</taxon>
        <taxon>Chryseobacterium group</taxon>
        <taxon>Chryseobacterium</taxon>
    </lineage>
</organism>
<evidence type="ECO:0000256" key="2">
    <source>
        <dbReference type="ARBA" id="ARBA00006275"/>
    </source>
</evidence>
<dbReference type="SUPFAM" id="SSF48452">
    <property type="entry name" value="TPR-like"/>
    <property type="match status" value="1"/>
</dbReference>
<sequence>MKNIKTKINTLAVVSLGLFATSCSEDNFLKQESPTNPPTETAITNEKTLEIAVKGLYNLMQTNSDGSQNSYGALIPTLNELLGDNGFVSLRNSNRFSATRQPTLTFFVRQSGDIQTLWNSLYKIIANANYIISKEGTISDDITTEEQTPQNLFAQAHLVRAMCYHTLVSFFSDKVGGANQNLGVPIALKYDPSQMLPRSSVQAVYDQIKKDLDAAQAINEVNQAYAGDPSTKTKLLGKAALDMMYSRYYLSIKDYANANVYSQKVLDNNKYSLLTLGQVAGFFTSEQQPETIFELEYTSNDQPGANDGITATWYSGGRYRQNFATRAFYDQYSATDVRKAAWYSLTGVGSPSITTFPDVPKPVDVKKYTSPDQDIIIFRKTEAVFNQLEALYYTDPASALTKLVAWVKTYRDPAYVFAGTGTALLDEILKQKNMEFFLEGFRYTDLKRNGRGFTNPQTTVTLNPGMKEFQAFPVPLQEQNANPNIQQYPGY</sequence>
<accession>A0A3D9CSV1</accession>
<dbReference type="OrthoDB" id="630434at2"/>
<dbReference type="Pfam" id="PF07980">
    <property type="entry name" value="SusD_RagB"/>
    <property type="match status" value="1"/>
</dbReference>
<feature type="domain" description="RagB/SusD" evidence="6">
    <location>
        <begin position="360"/>
        <end position="491"/>
    </location>
</feature>
<dbReference type="PROSITE" id="PS51257">
    <property type="entry name" value="PROKAR_LIPOPROTEIN"/>
    <property type="match status" value="1"/>
</dbReference>
<dbReference type="Gene3D" id="1.25.40.390">
    <property type="match status" value="1"/>
</dbReference>
<dbReference type="InterPro" id="IPR033985">
    <property type="entry name" value="SusD-like_N"/>
</dbReference>
<comment type="caution">
    <text evidence="8">The sequence shown here is derived from an EMBL/GenBank/DDBJ whole genome shotgun (WGS) entry which is preliminary data.</text>
</comment>
<evidence type="ECO:0000256" key="5">
    <source>
        <dbReference type="ARBA" id="ARBA00023237"/>
    </source>
</evidence>
<protein>
    <recommendedName>
        <fullName evidence="10">RagB/SusD family nutrient uptake outer membrane protein</fullName>
    </recommendedName>
</protein>
<comment type="similarity">
    <text evidence="2">Belongs to the SusD family.</text>
</comment>
<feature type="domain" description="SusD-like N-terminal" evidence="7">
    <location>
        <begin position="28"/>
        <end position="218"/>
    </location>
</feature>
<keyword evidence="3" id="KW-0732">Signal</keyword>
<evidence type="ECO:0000256" key="4">
    <source>
        <dbReference type="ARBA" id="ARBA00023136"/>
    </source>
</evidence>
<gene>
    <name evidence="8" type="ORF">DRF59_02950</name>
</gene>
<dbReference type="GO" id="GO:0009279">
    <property type="term" value="C:cell outer membrane"/>
    <property type="evidence" value="ECO:0007669"/>
    <property type="project" value="UniProtKB-SubCell"/>
</dbReference>
<keyword evidence="4" id="KW-0472">Membrane</keyword>
<dbReference type="RefSeq" id="WP_115956793.1">
    <property type="nucleotide sequence ID" value="NZ_CBCRVL010000007.1"/>
</dbReference>
<evidence type="ECO:0000259" key="6">
    <source>
        <dbReference type="Pfam" id="PF07980"/>
    </source>
</evidence>
<comment type="subcellular location">
    <subcellularLocation>
        <location evidence="1">Cell outer membrane</location>
    </subcellularLocation>
</comment>
<reference evidence="8 9" key="1">
    <citation type="journal article" date="2007" name="Int. J. Syst. Evol. Microbiol.">
        <title>Chryseobacterium flavum sp. nov., isolated from polluted soil.</title>
        <authorList>
            <person name="Zhou Y."/>
            <person name="Dong J."/>
            <person name="Wang X."/>
            <person name="Huang X."/>
            <person name="Zhang K.Y."/>
            <person name="Zhang Y.Q."/>
            <person name="Guo Y.F."/>
            <person name="Lai R."/>
            <person name="Li W.J."/>
        </authorList>
    </citation>
    <scope>NUCLEOTIDE SEQUENCE [LARGE SCALE GENOMIC DNA]</scope>
    <source>
        <strain evidence="8 9">KCTC 12877</strain>
    </source>
</reference>
<proteinExistence type="inferred from homology"/>
<evidence type="ECO:0000256" key="1">
    <source>
        <dbReference type="ARBA" id="ARBA00004442"/>
    </source>
</evidence>
<name>A0A3D9CSV1_9FLAO</name>
<dbReference type="InterPro" id="IPR012944">
    <property type="entry name" value="SusD_RagB_dom"/>
</dbReference>
<dbReference type="AlphaFoldDB" id="A0A3D9CSV1"/>
<evidence type="ECO:0008006" key="10">
    <source>
        <dbReference type="Google" id="ProtNLM"/>
    </source>
</evidence>
<evidence type="ECO:0000259" key="7">
    <source>
        <dbReference type="Pfam" id="PF14322"/>
    </source>
</evidence>
<keyword evidence="5" id="KW-0998">Cell outer membrane</keyword>
<dbReference type="InterPro" id="IPR011990">
    <property type="entry name" value="TPR-like_helical_dom_sf"/>
</dbReference>
<dbReference type="Proteomes" id="UP000256769">
    <property type="component" value="Unassembled WGS sequence"/>
</dbReference>
<dbReference type="Pfam" id="PF14322">
    <property type="entry name" value="SusD-like_3"/>
    <property type="match status" value="1"/>
</dbReference>